<dbReference type="SUPFAM" id="SSF52540">
    <property type="entry name" value="P-loop containing nucleoside triphosphate hydrolases"/>
    <property type="match status" value="1"/>
</dbReference>
<dbReference type="NCBIfam" id="TIGR00174">
    <property type="entry name" value="miaA"/>
    <property type="match status" value="1"/>
</dbReference>
<comment type="similarity">
    <text evidence="2">Belongs to the IPP transferase family.</text>
</comment>
<organism evidence="10">
    <name type="scientific">freshwater metagenome</name>
    <dbReference type="NCBI Taxonomy" id="449393"/>
    <lineage>
        <taxon>unclassified sequences</taxon>
        <taxon>metagenomes</taxon>
        <taxon>ecological metagenomes</taxon>
    </lineage>
</organism>
<evidence type="ECO:0000313" key="10">
    <source>
        <dbReference type="EMBL" id="CAB4572271.1"/>
    </source>
</evidence>
<evidence type="ECO:0000256" key="7">
    <source>
        <dbReference type="ARBA" id="ARBA00022840"/>
    </source>
</evidence>
<dbReference type="FunFam" id="1.10.20.140:FF:000001">
    <property type="entry name" value="tRNA dimethylallyltransferase"/>
    <property type="match status" value="1"/>
</dbReference>
<keyword evidence="7" id="KW-0067">ATP-binding</keyword>
<keyword evidence="8" id="KW-0460">Magnesium</keyword>
<dbReference type="EMBL" id="CAEZTS010000027">
    <property type="protein sequence ID" value="CAB4572271.1"/>
    <property type="molecule type" value="Genomic_DNA"/>
</dbReference>
<dbReference type="InterPro" id="IPR039657">
    <property type="entry name" value="Dimethylallyltransferase"/>
</dbReference>
<dbReference type="EC" id="2.5.1.75" evidence="3"/>
<dbReference type="GO" id="GO:0005524">
    <property type="term" value="F:ATP binding"/>
    <property type="evidence" value="ECO:0007669"/>
    <property type="project" value="UniProtKB-KW"/>
</dbReference>
<dbReference type="InterPro" id="IPR027417">
    <property type="entry name" value="P-loop_NTPase"/>
</dbReference>
<dbReference type="Gene3D" id="1.10.20.140">
    <property type="match status" value="1"/>
</dbReference>
<dbReference type="Pfam" id="PF01715">
    <property type="entry name" value="IPPT"/>
    <property type="match status" value="1"/>
</dbReference>
<reference evidence="10" key="1">
    <citation type="submission" date="2020-05" db="EMBL/GenBank/DDBJ databases">
        <authorList>
            <person name="Chiriac C."/>
            <person name="Salcher M."/>
            <person name="Ghai R."/>
            <person name="Kavagutti S V."/>
        </authorList>
    </citation>
    <scope>NUCLEOTIDE SEQUENCE</scope>
</reference>
<protein>
    <recommendedName>
        <fullName evidence="3">tRNA dimethylallyltransferase</fullName>
        <ecNumber evidence="3">2.5.1.75</ecNumber>
    </recommendedName>
</protein>
<dbReference type="InterPro" id="IPR018022">
    <property type="entry name" value="IPT"/>
</dbReference>
<sequence length="307" mass="33647">MTRPRVAVLGPTASGKSAVAMAVATSDVGRRLGVELLSVDAMQVYRGMDIGTAKPSPEEMSRVPHHLIDLVDASESFTVAQFQTACATAVDDIEARGGTAVFVGGTGLYLRAVVDDLDIPGQWPDLRARLERELVTEGPESLHRRLVELDPAAASKMEPSNGRRIVRALEVCEGSGRAFSSFGPGVDTYPDSPVRQVAILWDRAVLSGRIERRVHDMIDRGLVAEVSALMERGLSRTALQALGYKEMVDHLEGRASLDEAVATTILRTRQFAVRQERWFRRDPRVRWVRVEADPVTEVAPVLLDLLT</sequence>
<evidence type="ECO:0000256" key="9">
    <source>
        <dbReference type="ARBA" id="ARBA00049563"/>
    </source>
</evidence>
<keyword evidence="5" id="KW-0819">tRNA processing</keyword>
<evidence type="ECO:0000256" key="6">
    <source>
        <dbReference type="ARBA" id="ARBA00022741"/>
    </source>
</evidence>
<evidence type="ECO:0000256" key="2">
    <source>
        <dbReference type="ARBA" id="ARBA00005842"/>
    </source>
</evidence>
<keyword evidence="6" id="KW-0547">Nucleotide-binding</keyword>
<comment type="catalytic activity">
    <reaction evidence="9">
        <text>adenosine(37) in tRNA + dimethylallyl diphosphate = N(6)-dimethylallyladenosine(37) in tRNA + diphosphate</text>
        <dbReference type="Rhea" id="RHEA:26482"/>
        <dbReference type="Rhea" id="RHEA-COMP:10162"/>
        <dbReference type="Rhea" id="RHEA-COMP:10375"/>
        <dbReference type="ChEBI" id="CHEBI:33019"/>
        <dbReference type="ChEBI" id="CHEBI:57623"/>
        <dbReference type="ChEBI" id="CHEBI:74411"/>
        <dbReference type="ChEBI" id="CHEBI:74415"/>
        <dbReference type="EC" id="2.5.1.75"/>
    </reaction>
</comment>
<evidence type="ECO:0000256" key="3">
    <source>
        <dbReference type="ARBA" id="ARBA00012665"/>
    </source>
</evidence>
<name>A0A6J6E7F0_9ZZZZ</name>
<proteinExistence type="inferred from homology"/>
<keyword evidence="4" id="KW-0808">Transferase</keyword>
<evidence type="ECO:0000256" key="5">
    <source>
        <dbReference type="ARBA" id="ARBA00022694"/>
    </source>
</evidence>
<dbReference type="AlphaFoldDB" id="A0A6J6E7F0"/>
<accession>A0A6J6E7F0</accession>
<evidence type="ECO:0000256" key="1">
    <source>
        <dbReference type="ARBA" id="ARBA00001946"/>
    </source>
</evidence>
<evidence type="ECO:0000256" key="8">
    <source>
        <dbReference type="ARBA" id="ARBA00022842"/>
    </source>
</evidence>
<gene>
    <name evidence="10" type="ORF">UFOPK1722_00466</name>
</gene>
<dbReference type="PANTHER" id="PTHR11088:SF60">
    <property type="entry name" value="TRNA DIMETHYLALLYLTRANSFERASE"/>
    <property type="match status" value="1"/>
</dbReference>
<dbReference type="GO" id="GO:0052381">
    <property type="term" value="F:tRNA dimethylallyltransferase activity"/>
    <property type="evidence" value="ECO:0007669"/>
    <property type="project" value="UniProtKB-EC"/>
</dbReference>
<dbReference type="GO" id="GO:0006400">
    <property type="term" value="P:tRNA modification"/>
    <property type="evidence" value="ECO:0007669"/>
    <property type="project" value="TreeGrafter"/>
</dbReference>
<evidence type="ECO:0000256" key="4">
    <source>
        <dbReference type="ARBA" id="ARBA00022679"/>
    </source>
</evidence>
<dbReference type="HAMAP" id="MF_00185">
    <property type="entry name" value="IPP_trans"/>
    <property type="match status" value="1"/>
</dbReference>
<comment type="cofactor">
    <cofactor evidence="1">
        <name>Mg(2+)</name>
        <dbReference type="ChEBI" id="CHEBI:18420"/>
    </cofactor>
</comment>
<dbReference type="Gene3D" id="3.40.50.300">
    <property type="entry name" value="P-loop containing nucleotide triphosphate hydrolases"/>
    <property type="match status" value="1"/>
</dbReference>
<dbReference type="PANTHER" id="PTHR11088">
    <property type="entry name" value="TRNA DIMETHYLALLYLTRANSFERASE"/>
    <property type="match status" value="1"/>
</dbReference>